<comment type="caution">
    <text evidence="1">The sequence shown here is derived from an EMBL/GenBank/DDBJ whole genome shotgun (WGS) entry which is preliminary data.</text>
</comment>
<keyword evidence="2" id="KW-1185">Reference proteome</keyword>
<evidence type="ECO:0000313" key="2">
    <source>
        <dbReference type="Proteomes" id="UP000094527"/>
    </source>
</evidence>
<name>A0A1D2M623_ORCCI</name>
<dbReference type="Proteomes" id="UP000094527">
    <property type="component" value="Unassembled WGS sequence"/>
</dbReference>
<evidence type="ECO:0000313" key="1">
    <source>
        <dbReference type="EMBL" id="ODM88416.1"/>
    </source>
</evidence>
<organism evidence="1 2">
    <name type="scientific">Orchesella cincta</name>
    <name type="common">Springtail</name>
    <name type="synonym">Podura cincta</name>
    <dbReference type="NCBI Taxonomy" id="48709"/>
    <lineage>
        <taxon>Eukaryota</taxon>
        <taxon>Metazoa</taxon>
        <taxon>Ecdysozoa</taxon>
        <taxon>Arthropoda</taxon>
        <taxon>Hexapoda</taxon>
        <taxon>Collembola</taxon>
        <taxon>Entomobryomorpha</taxon>
        <taxon>Entomobryoidea</taxon>
        <taxon>Orchesellidae</taxon>
        <taxon>Orchesellinae</taxon>
        <taxon>Orchesella</taxon>
    </lineage>
</organism>
<dbReference type="AlphaFoldDB" id="A0A1D2M623"/>
<reference evidence="1 2" key="1">
    <citation type="journal article" date="2016" name="Genome Biol. Evol.">
        <title>Gene Family Evolution Reflects Adaptation to Soil Environmental Stressors in the Genome of the Collembolan Orchesella cincta.</title>
        <authorList>
            <person name="Faddeeva-Vakhrusheva A."/>
            <person name="Derks M.F."/>
            <person name="Anvar S.Y."/>
            <person name="Agamennone V."/>
            <person name="Suring W."/>
            <person name="Smit S."/>
            <person name="van Straalen N.M."/>
            <person name="Roelofs D."/>
        </authorList>
    </citation>
    <scope>NUCLEOTIDE SEQUENCE [LARGE SCALE GENOMIC DNA]</scope>
    <source>
        <tissue evidence="1">Mixed pool</tissue>
    </source>
</reference>
<protein>
    <submittedName>
        <fullName evidence="1">Uncharacterized protein</fullName>
    </submittedName>
</protein>
<sequence>MPSKAILAFLDLFLVNNRVTTPISSTTIVKKNLKQRLNSHPAQLLNVANQSSPTTETVRYKLNEVYDAGELCVFMIKFESGNLGIFQQNVSFEGYGAVVIFRTNTNSGTGFQLSFKQNSIQFPMPILGTNLAFNDESDSPLHIPLPSNVTGYTVFNYFVFTSGSKLISDPDTLFGLSVKGWYGHEDICSNASGSFRL</sequence>
<dbReference type="EMBL" id="LJIJ01003627">
    <property type="protein sequence ID" value="ODM88416.1"/>
    <property type="molecule type" value="Genomic_DNA"/>
</dbReference>
<proteinExistence type="predicted"/>
<accession>A0A1D2M623</accession>
<gene>
    <name evidence="1" type="ORF">Ocin01_18267</name>
</gene>